<gene>
    <name evidence="1" type="ORF">C4B60_12965</name>
</gene>
<comment type="caution">
    <text evidence="1">The sequence shown here is derived from an EMBL/GenBank/DDBJ whole genome shotgun (WGS) entry which is preliminary data.</text>
</comment>
<dbReference type="Pfam" id="PF03928">
    <property type="entry name" value="HbpS-like"/>
    <property type="match status" value="1"/>
</dbReference>
<keyword evidence="2" id="KW-1185">Reference proteome</keyword>
<dbReference type="RefSeq" id="WP_104058424.1">
    <property type="nucleotide sequence ID" value="NZ_PREZ01000004.1"/>
</dbReference>
<sequence length="148" mass="15453">MLKITLEVAKVLIQAAEVRARELGIAEVIAIVDDGGNFVASHRMDNAWLASIDIAHNKAWTAVALNMPTESLAQLAVPSGELYGINTTNHGRVVVFGGGIPLSFEGRVVGAVGASGSTVANDIEVAKAAVRAFETYPKVRIGSSVSLL</sequence>
<dbReference type="Gene3D" id="3.30.450.150">
    <property type="entry name" value="Haem-degrading domain"/>
    <property type="match status" value="1"/>
</dbReference>
<dbReference type="InterPro" id="IPR038084">
    <property type="entry name" value="PduO/GlcC-like_sf"/>
</dbReference>
<dbReference type="PANTHER" id="PTHR34309">
    <property type="entry name" value="SLR1406 PROTEIN"/>
    <property type="match status" value="1"/>
</dbReference>
<organism evidence="1 2">
    <name type="scientific">Jeotgalibacillus proteolyticus</name>
    <dbReference type="NCBI Taxonomy" id="2082395"/>
    <lineage>
        <taxon>Bacteria</taxon>
        <taxon>Bacillati</taxon>
        <taxon>Bacillota</taxon>
        <taxon>Bacilli</taxon>
        <taxon>Bacillales</taxon>
        <taxon>Caryophanaceae</taxon>
        <taxon>Jeotgalibacillus</taxon>
    </lineage>
</organism>
<dbReference type="SUPFAM" id="SSF143744">
    <property type="entry name" value="GlcG-like"/>
    <property type="match status" value="1"/>
</dbReference>
<dbReference type="PANTHER" id="PTHR34309:SF1">
    <property type="entry name" value="PROTEIN GLCG"/>
    <property type="match status" value="1"/>
</dbReference>
<protein>
    <submittedName>
        <fullName evidence="1">DNA polymerase III subunit delta</fullName>
    </submittedName>
</protein>
<dbReference type="InterPro" id="IPR052517">
    <property type="entry name" value="GlcG_carb_metab_protein"/>
</dbReference>
<reference evidence="1 2" key="1">
    <citation type="submission" date="2018-02" db="EMBL/GenBank/DDBJ databases">
        <title>Jeotgalibacillus proteolyticum sp. nov. a protease producing bacterium isolated from ocean sediments of Laizhou Bay.</title>
        <authorList>
            <person name="Li Y."/>
        </authorList>
    </citation>
    <scope>NUCLEOTIDE SEQUENCE [LARGE SCALE GENOMIC DNA]</scope>
    <source>
        <strain evidence="1 2">22-7</strain>
    </source>
</reference>
<name>A0A2S5GC32_9BACL</name>
<evidence type="ECO:0000313" key="2">
    <source>
        <dbReference type="Proteomes" id="UP000239047"/>
    </source>
</evidence>
<dbReference type="InterPro" id="IPR005624">
    <property type="entry name" value="PduO/GlcC-like"/>
</dbReference>
<dbReference type="OrthoDB" id="9778896at2"/>
<proteinExistence type="predicted"/>
<dbReference type="Proteomes" id="UP000239047">
    <property type="component" value="Unassembled WGS sequence"/>
</dbReference>
<dbReference type="EMBL" id="PREZ01000004">
    <property type="protein sequence ID" value="PPA70474.1"/>
    <property type="molecule type" value="Genomic_DNA"/>
</dbReference>
<evidence type="ECO:0000313" key="1">
    <source>
        <dbReference type="EMBL" id="PPA70474.1"/>
    </source>
</evidence>
<accession>A0A2S5GC32</accession>
<dbReference type="AlphaFoldDB" id="A0A2S5GC32"/>